<dbReference type="Proteomes" id="UP001190700">
    <property type="component" value="Unassembled WGS sequence"/>
</dbReference>
<evidence type="ECO:0000313" key="1">
    <source>
        <dbReference type="EMBL" id="KAK3255808.1"/>
    </source>
</evidence>
<sequence>MTRSVLVGGYVDQEESDMMYDPLTELLSTWRARQLQLTSPPAAPIPLDLKRQVEMLSDVINNKGYTLRAKKMGAYQRGKIFRPFDRP</sequence>
<proteinExistence type="predicted"/>
<evidence type="ECO:0000313" key="2">
    <source>
        <dbReference type="Proteomes" id="UP001190700"/>
    </source>
</evidence>
<gene>
    <name evidence="1" type="ORF">CYMTET_35030</name>
</gene>
<dbReference type="EMBL" id="LGRX02022245">
    <property type="protein sequence ID" value="KAK3255808.1"/>
    <property type="molecule type" value="Genomic_DNA"/>
</dbReference>
<dbReference type="AlphaFoldDB" id="A0AAE0F9Z0"/>
<organism evidence="1 2">
    <name type="scientific">Cymbomonas tetramitiformis</name>
    <dbReference type="NCBI Taxonomy" id="36881"/>
    <lineage>
        <taxon>Eukaryota</taxon>
        <taxon>Viridiplantae</taxon>
        <taxon>Chlorophyta</taxon>
        <taxon>Pyramimonadophyceae</taxon>
        <taxon>Pyramimonadales</taxon>
        <taxon>Pyramimonadaceae</taxon>
        <taxon>Cymbomonas</taxon>
    </lineage>
</organism>
<keyword evidence="2" id="KW-1185">Reference proteome</keyword>
<accession>A0AAE0F9Z0</accession>
<comment type="caution">
    <text evidence="1">The sequence shown here is derived from an EMBL/GenBank/DDBJ whole genome shotgun (WGS) entry which is preliminary data.</text>
</comment>
<name>A0AAE0F9Z0_9CHLO</name>
<protein>
    <submittedName>
        <fullName evidence="1">Uncharacterized protein</fullName>
    </submittedName>
</protein>
<reference evidence="1 2" key="1">
    <citation type="journal article" date="2015" name="Genome Biol. Evol.">
        <title>Comparative Genomics of a Bacterivorous Green Alga Reveals Evolutionary Causalities and Consequences of Phago-Mixotrophic Mode of Nutrition.</title>
        <authorList>
            <person name="Burns J.A."/>
            <person name="Paasch A."/>
            <person name="Narechania A."/>
            <person name="Kim E."/>
        </authorList>
    </citation>
    <scope>NUCLEOTIDE SEQUENCE [LARGE SCALE GENOMIC DNA]</scope>
    <source>
        <strain evidence="1 2">PLY_AMNH</strain>
    </source>
</reference>